<dbReference type="AlphaFoldDB" id="A0AAN7NKQ8"/>
<dbReference type="SUPFAM" id="SSF56219">
    <property type="entry name" value="DNase I-like"/>
    <property type="match status" value="1"/>
</dbReference>
<evidence type="ECO:0000313" key="4">
    <source>
        <dbReference type="Proteomes" id="UP001333110"/>
    </source>
</evidence>
<evidence type="ECO:0000256" key="1">
    <source>
        <dbReference type="SAM" id="MobiDB-lite"/>
    </source>
</evidence>
<dbReference type="GO" id="GO:0003824">
    <property type="term" value="F:catalytic activity"/>
    <property type="evidence" value="ECO:0007669"/>
    <property type="project" value="InterPro"/>
</dbReference>
<dbReference type="CDD" id="cd01650">
    <property type="entry name" value="RT_nLTR_like"/>
    <property type="match status" value="1"/>
</dbReference>
<accession>A0AAN7NKQ8</accession>
<dbReference type="InterPro" id="IPR043502">
    <property type="entry name" value="DNA/RNA_pol_sf"/>
</dbReference>
<evidence type="ECO:0000313" key="3">
    <source>
        <dbReference type="EMBL" id="KAK4827172.1"/>
    </source>
</evidence>
<evidence type="ECO:0000259" key="2">
    <source>
        <dbReference type="PROSITE" id="PS50878"/>
    </source>
</evidence>
<dbReference type="SUPFAM" id="SSF56672">
    <property type="entry name" value="DNA/RNA polymerases"/>
    <property type="match status" value="1"/>
</dbReference>
<gene>
    <name evidence="3" type="ORF">QYF61_015134</name>
</gene>
<dbReference type="InterPro" id="IPR005135">
    <property type="entry name" value="Endo/exonuclease/phosphatase"/>
</dbReference>
<keyword evidence="4" id="KW-1185">Reference proteome</keyword>
<sequence>MGEGHTNRIAVGKPQVSTASPVGGNASGNTYTAPGSTDGSGAYLKCLYTNAHSMRNKQDKLEALVSSQSYEIIGMSETWWNESHDWSAGMEGYRLFRRDRQGKQGGGVALYVRERFDCTALTVSDDVVESLWVRIRGMEDKGDVVGGVYYRSLSQDVSTDELFYRQLGEIWGSVALVLMGDFNFPDISWEYLTAVMSRSWNFLKFVGDDFLSQVLSEPTRKDALLDLLFVNREGLVGDVMVGGCLGHSDYEMVEFKIFSVMRKKDSRVATLDFRRGNLKLFRELFSRVPWESAVEGLGVHECWSVFKNHLLEAQEQVTHLVDEGKAVDVVFLDFSKAFDTVPHSILLDKLSNCGMSGFTVCWVKNWLKDRAQRAVVNGATSGWRPVTSGVPQGSILGPVLFNAFIKDLDAGGECTTSKFADDTKLGGAVDSLEGQEALQKDLDRLEYWAMINRIKFNKSKCRTLHLGWSNAGHKYKLGKEWMESSPAERDLGVLVNGRLSVP</sequence>
<dbReference type="Gene3D" id="3.60.10.10">
    <property type="entry name" value="Endonuclease/exonuclease/phosphatase"/>
    <property type="match status" value="1"/>
</dbReference>
<dbReference type="PANTHER" id="PTHR33332">
    <property type="entry name" value="REVERSE TRANSCRIPTASE DOMAIN-CONTAINING PROTEIN"/>
    <property type="match status" value="1"/>
</dbReference>
<protein>
    <recommendedName>
        <fullName evidence="2">Reverse transcriptase domain-containing protein</fullName>
    </recommendedName>
</protein>
<feature type="region of interest" description="Disordered" evidence="1">
    <location>
        <begin position="1"/>
        <end position="34"/>
    </location>
</feature>
<dbReference type="Proteomes" id="UP001333110">
    <property type="component" value="Unassembled WGS sequence"/>
</dbReference>
<comment type="caution">
    <text evidence="3">The sequence shown here is derived from an EMBL/GenBank/DDBJ whole genome shotgun (WGS) entry which is preliminary data.</text>
</comment>
<reference evidence="3 4" key="1">
    <citation type="journal article" date="2023" name="J. Hered.">
        <title>Chromosome-level genome of the wood stork (Mycteria americana) provides insight into avian chromosome evolution.</title>
        <authorList>
            <person name="Flamio R. Jr."/>
            <person name="Ramstad K.M."/>
        </authorList>
    </citation>
    <scope>NUCLEOTIDE SEQUENCE [LARGE SCALE GENOMIC DNA]</scope>
    <source>
        <strain evidence="3">JAX WOST 10</strain>
    </source>
</reference>
<dbReference type="EMBL" id="JAUNZN010000002">
    <property type="protein sequence ID" value="KAK4827172.1"/>
    <property type="molecule type" value="Genomic_DNA"/>
</dbReference>
<dbReference type="InterPro" id="IPR036691">
    <property type="entry name" value="Endo/exonu/phosph_ase_sf"/>
</dbReference>
<proteinExistence type="predicted"/>
<feature type="domain" description="Reverse transcriptase" evidence="2">
    <location>
        <begin position="262"/>
        <end position="495"/>
    </location>
</feature>
<name>A0AAN7NKQ8_MYCAM</name>
<dbReference type="Pfam" id="PF00078">
    <property type="entry name" value="RVT_1"/>
    <property type="match status" value="1"/>
</dbReference>
<dbReference type="Pfam" id="PF03372">
    <property type="entry name" value="Exo_endo_phos"/>
    <property type="match status" value="1"/>
</dbReference>
<dbReference type="InterPro" id="IPR000477">
    <property type="entry name" value="RT_dom"/>
</dbReference>
<dbReference type="PROSITE" id="PS50878">
    <property type="entry name" value="RT_POL"/>
    <property type="match status" value="1"/>
</dbReference>
<organism evidence="3 4">
    <name type="scientific">Mycteria americana</name>
    <name type="common">Wood stork</name>
    <dbReference type="NCBI Taxonomy" id="33587"/>
    <lineage>
        <taxon>Eukaryota</taxon>
        <taxon>Metazoa</taxon>
        <taxon>Chordata</taxon>
        <taxon>Craniata</taxon>
        <taxon>Vertebrata</taxon>
        <taxon>Euteleostomi</taxon>
        <taxon>Archelosauria</taxon>
        <taxon>Archosauria</taxon>
        <taxon>Dinosauria</taxon>
        <taxon>Saurischia</taxon>
        <taxon>Theropoda</taxon>
        <taxon>Coelurosauria</taxon>
        <taxon>Aves</taxon>
        <taxon>Neognathae</taxon>
        <taxon>Neoaves</taxon>
        <taxon>Aequornithes</taxon>
        <taxon>Ciconiiformes</taxon>
        <taxon>Ciconiidae</taxon>
        <taxon>Mycteria</taxon>
    </lineage>
</organism>